<reference evidence="1 2" key="1">
    <citation type="submission" date="2018-02" db="EMBL/GenBank/DDBJ databases">
        <title>Genomic Encyclopedia of Archaeal and Bacterial Type Strains, Phase II (KMG-II): from individual species to whole genera.</title>
        <authorList>
            <person name="Goeker M."/>
        </authorList>
    </citation>
    <scope>NUCLEOTIDE SEQUENCE [LARGE SCALE GENOMIC DNA]</scope>
    <source>
        <strain evidence="1 2">DSM 22857</strain>
    </source>
</reference>
<dbReference type="EMBL" id="PTJD01000026">
    <property type="protein sequence ID" value="PPK90198.1"/>
    <property type="molecule type" value="Genomic_DNA"/>
</dbReference>
<name>A0A2S6IBX5_9ACTN</name>
<dbReference type="AlphaFoldDB" id="A0A2S6IBX5"/>
<protein>
    <recommendedName>
        <fullName evidence="3">Immunity protein 50 of polymorphic toxin system</fullName>
    </recommendedName>
</protein>
<proteinExistence type="predicted"/>
<dbReference type="RefSeq" id="WP_104435901.1">
    <property type="nucleotide sequence ID" value="NZ_PTJD01000026.1"/>
</dbReference>
<gene>
    <name evidence="1" type="ORF">CLV92_1267</name>
</gene>
<dbReference type="OrthoDB" id="4172175at2"/>
<comment type="caution">
    <text evidence="1">The sequence shown here is derived from an EMBL/GenBank/DDBJ whole genome shotgun (WGS) entry which is preliminary data.</text>
</comment>
<evidence type="ECO:0000313" key="1">
    <source>
        <dbReference type="EMBL" id="PPK90198.1"/>
    </source>
</evidence>
<dbReference type="Proteomes" id="UP000239485">
    <property type="component" value="Unassembled WGS sequence"/>
</dbReference>
<accession>A0A2S6IBX5</accession>
<evidence type="ECO:0000313" key="2">
    <source>
        <dbReference type="Proteomes" id="UP000239485"/>
    </source>
</evidence>
<sequence>MNLDDLLWMDLTESEEGPDNVFADPDLLLESSLVSVHVDALSSQVALLIDLRTCPSFGSADTAVLLARGVTSTAWKAAQRSTSFTAWTILGFDVDEDDDEVTLHLACNPGASLTVVATEAFFVTGVVPGIGAGQPDYGDAAAVVRAGVAHWHSPISVDEVQRLQL</sequence>
<evidence type="ECO:0008006" key="3">
    <source>
        <dbReference type="Google" id="ProtNLM"/>
    </source>
</evidence>
<organism evidence="1 2">
    <name type="scientific">Kineococcus xinjiangensis</name>
    <dbReference type="NCBI Taxonomy" id="512762"/>
    <lineage>
        <taxon>Bacteria</taxon>
        <taxon>Bacillati</taxon>
        <taxon>Actinomycetota</taxon>
        <taxon>Actinomycetes</taxon>
        <taxon>Kineosporiales</taxon>
        <taxon>Kineosporiaceae</taxon>
        <taxon>Kineococcus</taxon>
    </lineage>
</organism>
<keyword evidence="2" id="KW-1185">Reference proteome</keyword>